<dbReference type="AlphaFoldDB" id="A0A2J7RFT5"/>
<feature type="domain" description="Cyclin C-terminal" evidence="2">
    <location>
        <begin position="238"/>
        <end position="374"/>
    </location>
</feature>
<dbReference type="CDD" id="cd20516">
    <property type="entry name" value="CYCLIN_CCND_rpt2"/>
    <property type="match status" value="1"/>
</dbReference>
<feature type="region of interest" description="Disordered" evidence="1">
    <location>
        <begin position="361"/>
        <end position="382"/>
    </location>
</feature>
<dbReference type="EMBL" id="NEVH01004410">
    <property type="protein sequence ID" value="PNF39693.1"/>
    <property type="molecule type" value="Genomic_DNA"/>
</dbReference>
<comment type="caution">
    <text evidence="3">The sequence shown here is derived from an EMBL/GenBank/DDBJ whole genome shotgun (WGS) entry which is preliminary data.</text>
</comment>
<dbReference type="STRING" id="105785.A0A2J7RFT5"/>
<proteinExistence type="predicted"/>
<dbReference type="InterPro" id="IPR036915">
    <property type="entry name" value="Cyclin-like_sf"/>
</dbReference>
<reference evidence="3 4" key="1">
    <citation type="submission" date="2017-12" db="EMBL/GenBank/DDBJ databases">
        <title>Hemimetabolous genomes reveal molecular basis of termite eusociality.</title>
        <authorList>
            <person name="Harrison M.C."/>
            <person name="Jongepier E."/>
            <person name="Robertson H.M."/>
            <person name="Arning N."/>
            <person name="Bitard-Feildel T."/>
            <person name="Chao H."/>
            <person name="Childers C.P."/>
            <person name="Dinh H."/>
            <person name="Doddapaneni H."/>
            <person name="Dugan S."/>
            <person name="Gowin J."/>
            <person name="Greiner C."/>
            <person name="Han Y."/>
            <person name="Hu H."/>
            <person name="Hughes D.S.T."/>
            <person name="Huylmans A.-K."/>
            <person name="Kemena C."/>
            <person name="Kremer L.P.M."/>
            <person name="Lee S.L."/>
            <person name="Lopez-Ezquerra A."/>
            <person name="Mallet L."/>
            <person name="Monroy-Kuhn J.M."/>
            <person name="Moser A."/>
            <person name="Murali S.C."/>
            <person name="Muzny D.M."/>
            <person name="Otani S."/>
            <person name="Piulachs M.-D."/>
            <person name="Poelchau M."/>
            <person name="Qu J."/>
            <person name="Schaub F."/>
            <person name="Wada-Katsumata A."/>
            <person name="Worley K.C."/>
            <person name="Xie Q."/>
            <person name="Ylla G."/>
            <person name="Poulsen M."/>
            <person name="Gibbs R.A."/>
            <person name="Schal C."/>
            <person name="Richards S."/>
            <person name="Belles X."/>
            <person name="Korb J."/>
            <person name="Bornberg-Bauer E."/>
        </authorList>
    </citation>
    <scope>NUCLEOTIDE SEQUENCE [LARGE SCALE GENOMIC DNA]</scope>
    <source>
        <tissue evidence="3">Whole body</tissue>
    </source>
</reference>
<name>A0A2J7RFT5_9NEOP</name>
<feature type="compositionally biased region" description="Polar residues" evidence="1">
    <location>
        <begin position="361"/>
        <end position="375"/>
    </location>
</feature>
<sequence length="398" mass="44583">MLPLAFRWKVHIPYCRLTAASREAGNRTAHIRALMMQQRQRVPNLRAAESNVPVVSNVGGVRAPCTVYLGLMWEWSPPLSGHFNPWADDRLGAASFACFIEEMNGLTLGGRSPPSNCFCMSDDVTKIVHSISWFTERHISVARNSPNMGTRGLALNFVVSDKGTVQRNLLFRKWELALNVVMFQSWELEHRILLFRNWELALNVVMFQNKGTVAQNLTMFQSWELLVLSKLKWDIAAVTPQDFLQHILVRLPIDRNTWDAHMIHRHAQTFIALSTRDYSFSMYTPSIIAAASIAAALDGLEWTVKSGCSLSQLLDRLHIITAIEREYLQGCLHLLEDMVTATVNSRDVDCNGGSQGNGCTTVNSRSTLDHSSPLSGGTEKIAEYGKAGTPTDVRDIHF</sequence>
<evidence type="ECO:0000313" key="3">
    <source>
        <dbReference type="EMBL" id="PNF39693.1"/>
    </source>
</evidence>
<dbReference type="SUPFAM" id="SSF47954">
    <property type="entry name" value="Cyclin-like"/>
    <property type="match status" value="1"/>
</dbReference>
<evidence type="ECO:0000256" key="1">
    <source>
        <dbReference type="SAM" id="MobiDB-lite"/>
    </source>
</evidence>
<dbReference type="OrthoDB" id="306099at2759"/>
<evidence type="ECO:0000259" key="2">
    <source>
        <dbReference type="SMART" id="SM01332"/>
    </source>
</evidence>
<evidence type="ECO:0000313" key="4">
    <source>
        <dbReference type="Proteomes" id="UP000235965"/>
    </source>
</evidence>
<dbReference type="Pfam" id="PF02984">
    <property type="entry name" value="Cyclin_C"/>
    <property type="match status" value="1"/>
</dbReference>
<dbReference type="InParanoid" id="A0A2J7RFT5"/>
<dbReference type="InterPro" id="IPR004367">
    <property type="entry name" value="Cyclin_C-dom"/>
</dbReference>
<protein>
    <recommendedName>
        <fullName evidence="2">Cyclin C-terminal domain-containing protein</fullName>
    </recommendedName>
</protein>
<organism evidence="3 4">
    <name type="scientific">Cryptotermes secundus</name>
    <dbReference type="NCBI Taxonomy" id="105785"/>
    <lineage>
        <taxon>Eukaryota</taxon>
        <taxon>Metazoa</taxon>
        <taxon>Ecdysozoa</taxon>
        <taxon>Arthropoda</taxon>
        <taxon>Hexapoda</taxon>
        <taxon>Insecta</taxon>
        <taxon>Pterygota</taxon>
        <taxon>Neoptera</taxon>
        <taxon>Polyneoptera</taxon>
        <taxon>Dictyoptera</taxon>
        <taxon>Blattodea</taxon>
        <taxon>Blattoidea</taxon>
        <taxon>Termitoidae</taxon>
        <taxon>Kalotermitidae</taxon>
        <taxon>Cryptotermitinae</taxon>
        <taxon>Cryptotermes</taxon>
    </lineage>
</organism>
<keyword evidence="4" id="KW-1185">Reference proteome</keyword>
<dbReference type="SMART" id="SM01332">
    <property type="entry name" value="Cyclin_C"/>
    <property type="match status" value="1"/>
</dbReference>
<accession>A0A2J7RFT5</accession>
<gene>
    <name evidence="3" type="ORF">B7P43_G05663</name>
</gene>
<dbReference type="Proteomes" id="UP000235965">
    <property type="component" value="Unassembled WGS sequence"/>
</dbReference>
<dbReference type="Gene3D" id="1.10.472.10">
    <property type="entry name" value="Cyclin-like"/>
    <property type="match status" value="1"/>
</dbReference>